<evidence type="ECO:0000256" key="1">
    <source>
        <dbReference type="ARBA" id="ARBA00004651"/>
    </source>
</evidence>
<dbReference type="OrthoDB" id="7634903at2759"/>
<feature type="transmembrane region" description="Helical" evidence="10">
    <location>
        <begin position="267"/>
        <end position="292"/>
    </location>
</feature>
<dbReference type="PANTHER" id="PTHR21137:SF35">
    <property type="entry name" value="ODORANT RECEPTOR 19A-RELATED"/>
    <property type="match status" value="1"/>
</dbReference>
<evidence type="ECO:0000256" key="7">
    <source>
        <dbReference type="ARBA" id="ARBA00023136"/>
    </source>
</evidence>
<comment type="similarity">
    <text evidence="10">Belongs to the insect chemoreceptor superfamily. Heteromeric odorant receptor channel (TC 1.A.69) family.</text>
</comment>
<dbReference type="AlphaFoldDB" id="A0A3L8DHR0"/>
<keyword evidence="5 10" id="KW-0552">Olfaction</keyword>
<dbReference type="GO" id="GO:0004984">
    <property type="term" value="F:olfactory receptor activity"/>
    <property type="evidence" value="ECO:0007669"/>
    <property type="project" value="InterPro"/>
</dbReference>
<keyword evidence="8 10" id="KW-0675">Receptor</keyword>
<feature type="transmembrane region" description="Helical" evidence="10">
    <location>
        <begin position="304"/>
        <end position="324"/>
    </location>
</feature>
<reference evidence="11 12" key="1">
    <citation type="journal article" date="2018" name="Genome Res.">
        <title>The genomic architecture and molecular evolution of ant odorant receptors.</title>
        <authorList>
            <person name="McKenzie S.K."/>
            <person name="Kronauer D.J.C."/>
        </authorList>
    </citation>
    <scope>NUCLEOTIDE SEQUENCE [LARGE SCALE GENOMIC DNA]</scope>
    <source>
        <strain evidence="11">Clonal line C1</strain>
    </source>
</reference>
<proteinExistence type="inferred from homology"/>
<gene>
    <name evidence="11" type="ORF">DMN91_008539</name>
</gene>
<evidence type="ECO:0000256" key="3">
    <source>
        <dbReference type="ARBA" id="ARBA00022606"/>
    </source>
</evidence>
<evidence type="ECO:0000256" key="10">
    <source>
        <dbReference type="RuleBase" id="RU351113"/>
    </source>
</evidence>
<evidence type="ECO:0000256" key="6">
    <source>
        <dbReference type="ARBA" id="ARBA00022989"/>
    </source>
</evidence>
<feature type="transmembrane region" description="Helical" evidence="10">
    <location>
        <begin position="199"/>
        <end position="224"/>
    </location>
</feature>
<dbReference type="Pfam" id="PF02949">
    <property type="entry name" value="7tm_6"/>
    <property type="match status" value="1"/>
</dbReference>
<keyword evidence="4 10" id="KW-0812">Transmembrane</keyword>
<dbReference type="GO" id="GO:0005886">
    <property type="term" value="C:plasma membrane"/>
    <property type="evidence" value="ECO:0007669"/>
    <property type="project" value="UniProtKB-SubCell"/>
</dbReference>
<name>A0A3L8DHR0_OOCBI</name>
<evidence type="ECO:0000256" key="5">
    <source>
        <dbReference type="ARBA" id="ARBA00022725"/>
    </source>
</evidence>
<keyword evidence="2" id="KW-1003">Cell membrane</keyword>
<comment type="caution">
    <text evidence="10">Lacks conserved residue(s) required for the propagation of feature annotation.</text>
</comment>
<accession>A0A3L8DHR0</accession>
<evidence type="ECO:0000256" key="8">
    <source>
        <dbReference type="ARBA" id="ARBA00023170"/>
    </source>
</evidence>
<comment type="caution">
    <text evidence="11">The sequence shown here is derived from an EMBL/GenBank/DDBJ whole genome shotgun (WGS) entry which is preliminary data.</text>
</comment>
<organism evidence="11 12">
    <name type="scientific">Ooceraea biroi</name>
    <name type="common">Clonal raider ant</name>
    <name type="synonym">Cerapachys biroi</name>
    <dbReference type="NCBI Taxonomy" id="2015173"/>
    <lineage>
        <taxon>Eukaryota</taxon>
        <taxon>Metazoa</taxon>
        <taxon>Ecdysozoa</taxon>
        <taxon>Arthropoda</taxon>
        <taxon>Hexapoda</taxon>
        <taxon>Insecta</taxon>
        <taxon>Pterygota</taxon>
        <taxon>Neoptera</taxon>
        <taxon>Endopterygota</taxon>
        <taxon>Hymenoptera</taxon>
        <taxon>Apocrita</taxon>
        <taxon>Aculeata</taxon>
        <taxon>Formicoidea</taxon>
        <taxon>Formicidae</taxon>
        <taxon>Dorylinae</taxon>
        <taxon>Ooceraea</taxon>
    </lineage>
</organism>
<dbReference type="EMBL" id="QOIP01000008">
    <property type="protein sequence ID" value="RLU19980.1"/>
    <property type="molecule type" value="Genomic_DNA"/>
</dbReference>
<feature type="transmembrane region" description="Helical" evidence="10">
    <location>
        <begin position="47"/>
        <end position="67"/>
    </location>
</feature>
<dbReference type="GO" id="GO:0007165">
    <property type="term" value="P:signal transduction"/>
    <property type="evidence" value="ECO:0007669"/>
    <property type="project" value="UniProtKB-KW"/>
</dbReference>
<evidence type="ECO:0000256" key="2">
    <source>
        <dbReference type="ARBA" id="ARBA00022475"/>
    </source>
</evidence>
<dbReference type="InterPro" id="IPR004117">
    <property type="entry name" value="7tm6_olfct_rcpt"/>
</dbReference>
<keyword evidence="7 10" id="KW-0472">Membrane</keyword>
<sequence>MDVTKHSAYRADYEWAIEINRICLTFLGIWPENNETKQKKLMSDIRVIIILNIMTWACLFPMLHSLLKIYDDIMSTIDNLQYTLPLLIAVIKLFIIWQKKCDILPLLNMMKDDWLRPKTSEERNVMIKQARIARILTIFSCFVIIQAGAVMILLSVCGISMRYRTNRTDSGKLLLLQSYYLYDVSNSPLYEITFGLQTVSLILAGIMYTCTDTFMSLLIFHVCGQLENLKARIRNLGKYSNFADTLSTSVKDHIRLLRSIIVIDDTFNLMLLGLLVYFGILFIFYGFLFVSAITQSNNLSIARLIYTMMAFVLVFGHMSLYCVLGEILVIQCDGIYDAVCQYEWYNLEPKQAKNFLNILMETRRPLHLTAGKLFPMTIATLCNVLQTSGGYISVLLAHRR</sequence>
<dbReference type="PANTHER" id="PTHR21137">
    <property type="entry name" value="ODORANT RECEPTOR"/>
    <property type="match status" value="1"/>
</dbReference>
<evidence type="ECO:0000313" key="11">
    <source>
        <dbReference type="EMBL" id="RLU19980.1"/>
    </source>
</evidence>
<comment type="subcellular location">
    <subcellularLocation>
        <location evidence="1 10">Cell membrane</location>
        <topology evidence="1 10">Multi-pass membrane protein</topology>
    </subcellularLocation>
</comment>
<evidence type="ECO:0000256" key="9">
    <source>
        <dbReference type="ARBA" id="ARBA00023224"/>
    </source>
</evidence>
<feature type="transmembrane region" description="Helical" evidence="10">
    <location>
        <begin position="79"/>
        <end position="97"/>
    </location>
</feature>
<keyword evidence="9 10" id="KW-0807">Transducer</keyword>
<evidence type="ECO:0000313" key="12">
    <source>
        <dbReference type="Proteomes" id="UP000279307"/>
    </source>
</evidence>
<keyword evidence="6 10" id="KW-1133">Transmembrane helix</keyword>
<dbReference type="GO" id="GO:0005549">
    <property type="term" value="F:odorant binding"/>
    <property type="evidence" value="ECO:0007669"/>
    <property type="project" value="InterPro"/>
</dbReference>
<dbReference type="Proteomes" id="UP000279307">
    <property type="component" value="Chromosome 8"/>
</dbReference>
<evidence type="ECO:0000256" key="4">
    <source>
        <dbReference type="ARBA" id="ARBA00022692"/>
    </source>
</evidence>
<protein>
    <recommendedName>
        <fullName evidence="10">Odorant receptor</fullName>
    </recommendedName>
</protein>
<keyword evidence="3 10" id="KW-0716">Sensory transduction</keyword>
<feature type="transmembrane region" description="Helical" evidence="10">
    <location>
        <begin position="135"/>
        <end position="161"/>
    </location>
</feature>